<protein>
    <submittedName>
        <fullName evidence="1">Type VI secretion system baseplate subunit TssK</fullName>
    </submittedName>
</protein>
<dbReference type="Pfam" id="PF05936">
    <property type="entry name" value="T6SS_VasE"/>
    <property type="match status" value="1"/>
</dbReference>
<evidence type="ECO:0000313" key="1">
    <source>
        <dbReference type="EMBL" id="MYM34977.1"/>
    </source>
</evidence>
<dbReference type="InterPro" id="IPR010263">
    <property type="entry name" value="T6SS_TssK"/>
</dbReference>
<dbReference type="Proteomes" id="UP000449678">
    <property type="component" value="Unassembled WGS sequence"/>
</dbReference>
<organism evidence="1 2">
    <name type="scientific">Duganella lactea</name>
    <dbReference type="NCBI Taxonomy" id="2692173"/>
    <lineage>
        <taxon>Bacteria</taxon>
        <taxon>Pseudomonadati</taxon>
        <taxon>Pseudomonadota</taxon>
        <taxon>Betaproteobacteria</taxon>
        <taxon>Burkholderiales</taxon>
        <taxon>Oxalobacteraceae</taxon>
        <taxon>Telluria group</taxon>
        <taxon>Duganella</taxon>
    </lineage>
</organism>
<dbReference type="EMBL" id="WWCO01000006">
    <property type="protein sequence ID" value="MYM34977.1"/>
    <property type="molecule type" value="Genomic_DNA"/>
</dbReference>
<name>A0ABW9V8A1_9BURK</name>
<dbReference type="PANTHER" id="PTHR35566">
    <property type="entry name" value="BLR3599 PROTEIN"/>
    <property type="match status" value="1"/>
</dbReference>
<comment type="caution">
    <text evidence="1">The sequence shown here is derived from an EMBL/GenBank/DDBJ whole genome shotgun (WGS) entry which is preliminary data.</text>
</comment>
<dbReference type="RefSeq" id="WP_160990354.1">
    <property type="nucleotide sequence ID" value="NZ_WWCO01000006.1"/>
</dbReference>
<reference evidence="1 2" key="1">
    <citation type="submission" date="2019-12" db="EMBL/GenBank/DDBJ databases">
        <title>Novel species isolated from a subtropical stream in China.</title>
        <authorList>
            <person name="Lu H."/>
        </authorList>
    </citation>
    <scope>NUCLEOTIDE SEQUENCE [LARGE SCALE GENOMIC DNA]</scope>
    <source>
        <strain evidence="1 2">FT94W</strain>
    </source>
</reference>
<proteinExistence type="predicted"/>
<sequence>MAWNSKVVWSEGMLLQPQHLQQHDRYLQTQLEARVGALRPYAWGVSRLEIDQQQLALGKLALLSFSAVLPDGTPVGSPTEEEMPPPLDIPADARDVTVVLALPTRRHGVAEVDDRPGHDNFARHRGAEHEAWDSNGLDNSALMTIGKLRLRLALESEVADAYATLGVARVVERRPDNRVVLDAGYCPPALEVRAAPALGGFVDELLGLLRQRGEALAARLAQPGSGGAAEIADFLLLQLLNRGQPLVAHLAAMTGLHPETLYRELVQLAGELATFTRADKRGVHYPAYRHHALADTFAPLMLDLRRALSAVMDPLAVAIPLEQRQFGIRVAVLPDQALLRSAASFVLAVSAEMPPEALRNGFPPQVKMGSVEKIRDLVNLQLPGIALRPLPVAPRQLPFLAGHTYFELDRGSEYWTQLNNSAGFAMHVADNFPGLRMQFWAIRKSN</sequence>
<accession>A0ABW9V8A1</accession>
<gene>
    <name evidence="1" type="primary">tssK</name>
    <name evidence="1" type="ORF">GTP38_11585</name>
</gene>
<dbReference type="NCBIfam" id="TIGR03353">
    <property type="entry name" value="VI_chp_4"/>
    <property type="match status" value="1"/>
</dbReference>
<evidence type="ECO:0000313" key="2">
    <source>
        <dbReference type="Proteomes" id="UP000449678"/>
    </source>
</evidence>
<dbReference type="PANTHER" id="PTHR35566:SF1">
    <property type="entry name" value="TYPE VI SECRETION SYSTEM BASEPLATE COMPONENT TSSK1"/>
    <property type="match status" value="1"/>
</dbReference>
<keyword evidence="2" id="KW-1185">Reference proteome</keyword>